<evidence type="ECO:0000313" key="2">
    <source>
        <dbReference type="Proteomes" id="UP000245657"/>
    </source>
</evidence>
<keyword evidence="2" id="KW-1185">Reference proteome</keyword>
<dbReference type="EMBL" id="QGMY01000002">
    <property type="protein sequence ID" value="PWR74388.1"/>
    <property type="molecule type" value="Genomic_DNA"/>
</dbReference>
<comment type="caution">
    <text evidence="1">The sequence shown here is derived from an EMBL/GenBank/DDBJ whole genome shotgun (WGS) entry which is preliminary data.</text>
</comment>
<dbReference type="AlphaFoldDB" id="A0A2V2ND98"/>
<organism evidence="1 2">
    <name type="scientific">Methanospirillum lacunae</name>
    <dbReference type="NCBI Taxonomy" id="668570"/>
    <lineage>
        <taxon>Archaea</taxon>
        <taxon>Methanobacteriati</taxon>
        <taxon>Methanobacteriota</taxon>
        <taxon>Stenosarchaea group</taxon>
        <taxon>Methanomicrobia</taxon>
        <taxon>Methanomicrobiales</taxon>
        <taxon>Methanospirillaceae</taxon>
        <taxon>Methanospirillum</taxon>
    </lineage>
</organism>
<dbReference type="OrthoDB" id="115600at2157"/>
<reference evidence="1 2" key="1">
    <citation type="submission" date="2018-05" db="EMBL/GenBank/DDBJ databases">
        <title>Draft genome of Methanospirillum lacunae Ki8-1.</title>
        <authorList>
            <person name="Dueholm M.S."/>
            <person name="Nielsen P.H."/>
            <person name="Bakmann L.F."/>
            <person name="Otzen D.E."/>
        </authorList>
    </citation>
    <scope>NUCLEOTIDE SEQUENCE [LARGE SCALE GENOMIC DNA]</scope>
    <source>
        <strain evidence="1 2">Ki8-1</strain>
    </source>
</reference>
<proteinExistence type="predicted"/>
<name>A0A2V2ND98_9EURY</name>
<dbReference type="GeneID" id="97549773"/>
<accession>A0A2V2ND98</accession>
<dbReference type="Proteomes" id="UP000245657">
    <property type="component" value="Unassembled WGS sequence"/>
</dbReference>
<sequence length="61" mass="6923">MIQENTFCQVCGKPAIGMQILGCCQSVVCSNHAEKTLISMMPGEKQEWGSCYFWRFKEGEE</sequence>
<dbReference type="RefSeq" id="WP_109967667.1">
    <property type="nucleotide sequence ID" value="NZ_CP176093.1"/>
</dbReference>
<protein>
    <submittedName>
        <fullName evidence="1">Uncharacterized protein</fullName>
    </submittedName>
</protein>
<gene>
    <name evidence="1" type="ORF">DK846_04360</name>
</gene>
<evidence type="ECO:0000313" key="1">
    <source>
        <dbReference type="EMBL" id="PWR74388.1"/>
    </source>
</evidence>